<dbReference type="AlphaFoldDB" id="A0A9D1ESG6"/>
<dbReference type="PANTHER" id="PTHR12526">
    <property type="entry name" value="GLYCOSYLTRANSFERASE"/>
    <property type="match status" value="1"/>
</dbReference>
<dbReference type="Gene3D" id="3.40.50.2000">
    <property type="entry name" value="Glycogen Phosphorylase B"/>
    <property type="match status" value="2"/>
</dbReference>
<evidence type="ECO:0000313" key="3">
    <source>
        <dbReference type="Proteomes" id="UP000823935"/>
    </source>
</evidence>
<dbReference type="Proteomes" id="UP000823935">
    <property type="component" value="Unassembled WGS sequence"/>
</dbReference>
<feature type="domain" description="DUF3492" evidence="1">
    <location>
        <begin position="1"/>
        <end position="263"/>
    </location>
</feature>
<dbReference type="InterPro" id="IPR022622">
    <property type="entry name" value="DUF3492"/>
</dbReference>
<evidence type="ECO:0000313" key="2">
    <source>
        <dbReference type="EMBL" id="HIS31252.1"/>
    </source>
</evidence>
<dbReference type="InterPro" id="IPR047691">
    <property type="entry name" value="PelF-like"/>
</dbReference>
<dbReference type="NCBIfam" id="NF038011">
    <property type="entry name" value="PelF"/>
    <property type="match status" value="1"/>
</dbReference>
<protein>
    <submittedName>
        <fullName evidence="2">GT4 family glycosyltransferase PelF</fullName>
    </submittedName>
</protein>
<proteinExistence type="predicted"/>
<evidence type="ECO:0000259" key="1">
    <source>
        <dbReference type="Pfam" id="PF11997"/>
    </source>
</evidence>
<dbReference type="EMBL" id="DVIQ01000033">
    <property type="protein sequence ID" value="HIS31252.1"/>
    <property type="molecule type" value="Genomic_DNA"/>
</dbReference>
<dbReference type="Pfam" id="PF11997">
    <property type="entry name" value="DUF3492"/>
    <property type="match status" value="1"/>
</dbReference>
<name>A0A9D1ESG6_9FIRM</name>
<organism evidence="2 3">
    <name type="scientific">Candidatus Limivivens intestinipullorum</name>
    <dbReference type="NCBI Taxonomy" id="2840858"/>
    <lineage>
        <taxon>Bacteria</taxon>
        <taxon>Bacillati</taxon>
        <taxon>Bacillota</taxon>
        <taxon>Clostridia</taxon>
        <taxon>Lachnospirales</taxon>
        <taxon>Lachnospiraceae</taxon>
        <taxon>Lachnospiraceae incertae sedis</taxon>
        <taxon>Candidatus Limivivens</taxon>
    </lineage>
</organism>
<reference evidence="2" key="2">
    <citation type="journal article" date="2021" name="PeerJ">
        <title>Extensive microbial diversity within the chicken gut microbiome revealed by metagenomics and culture.</title>
        <authorList>
            <person name="Gilroy R."/>
            <person name="Ravi A."/>
            <person name="Getino M."/>
            <person name="Pursley I."/>
            <person name="Horton D.L."/>
            <person name="Alikhan N.F."/>
            <person name="Baker D."/>
            <person name="Gharbi K."/>
            <person name="Hall N."/>
            <person name="Watson M."/>
            <person name="Adriaenssens E.M."/>
            <person name="Foster-Nyarko E."/>
            <person name="Jarju S."/>
            <person name="Secka A."/>
            <person name="Antonio M."/>
            <person name="Oren A."/>
            <person name="Chaudhuri R.R."/>
            <person name="La Ragione R."/>
            <person name="Hildebrand F."/>
            <person name="Pallen M.J."/>
        </authorList>
    </citation>
    <scope>NUCLEOTIDE SEQUENCE</scope>
    <source>
        <strain evidence="2">CHK190-19873</strain>
    </source>
</reference>
<accession>A0A9D1ESG6</accession>
<reference evidence="2" key="1">
    <citation type="submission" date="2020-10" db="EMBL/GenBank/DDBJ databases">
        <authorList>
            <person name="Gilroy R."/>
        </authorList>
    </citation>
    <scope>NUCLEOTIDE SEQUENCE</scope>
    <source>
        <strain evidence="2">CHK190-19873</strain>
    </source>
</reference>
<comment type="caution">
    <text evidence="2">The sequence shown here is derived from an EMBL/GenBank/DDBJ whole genome shotgun (WGS) entry which is preliminary data.</text>
</comment>
<dbReference type="SUPFAM" id="SSF53756">
    <property type="entry name" value="UDP-Glycosyltransferase/glycogen phosphorylase"/>
    <property type="match status" value="1"/>
</dbReference>
<dbReference type="Pfam" id="PF13692">
    <property type="entry name" value="Glyco_trans_1_4"/>
    <property type="match status" value="1"/>
</dbReference>
<sequence length="481" mass="54382">MKICLLAEGCYPYVAGGVSSWIQMLIQGMPEHEFVILAIGAEKKLRGRFKYEIPKNVTEIREYFLDEYLSKRPAPGKFSGSKKRLTQTQKDAVLSLLRGTLRDWRELFALFGENASFLPNDFLMSMDFLDIITELCENEYKNTPFRDTFWTVRSILLPVLNLLKCPVPDADIYHTVATGYAGLLGAKFKAATGKPFLVTEHGIYTREREEEILKADWVSVYFKQTWISFFTSLSRAAYEEADRIVSLYYGARRIQISLGASPEKCLVIPNGISMERFADIPPIPEEPHALTIGAVIRVVPIKDIKTMIYSFDLVKSSRPDAVLYLIGPCDEDPDYYRECTDLIASLGCRDIHFTGRVNVADWLPRLDMVILTSISEGQPFVLLEAMAARRPVLATNVGSCREIIEGFPDEFGPCGEVAPVMNPAQIARGILKIGESTAVMRSLGENGWRRADKYYRDSDFLNSYKILYQEVMNEWQASALS</sequence>
<dbReference type="PANTHER" id="PTHR12526:SF608">
    <property type="entry name" value="PELF"/>
    <property type="match status" value="1"/>
</dbReference>
<gene>
    <name evidence="2" type="primary">pelF</name>
    <name evidence="2" type="ORF">IAB44_06860</name>
</gene>